<keyword evidence="1" id="KW-0496">Mitochondrion</keyword>
<accession>A0A1Y0AYQ4</accession>
<reference evidence="1" key="1">
    <citation type="submission" date="2017-03" db="EMBL/GenBank/DDBJ databases">
        <title>The mitochondrial genome of the carnivorous plant Utricularia reniformis (Lentibulariaceae): structure, comparative analysis and evolutionary landmarks.</title>
        <authorList>
            <person name="Silva S.R."/>
            <person name="Alvarenga D.O."/>
            <person name="Michael T.P."/>
            <person name="Miranda V.F.O."/>
            <person name="Varani A.M."/>
        </authorList>
    </citation>
    <scope>NUCLEOTIDE SEQUENCE</scope>
</reference>
<dbReference type="EMBL" id="KY774314">
    <property type="protein sequence ID" value="ART30278.1"/>
    <property type="molecule type" value="Genomic_DNA"/>
</dbReference>
<proteinExistence type="predicted"/>
<geneLocation type="mitochondrion" evidence="1"/>
<dbReference type="AlphaFoldDB" id="A0A1Y0AYQ4"/>
<sequence length="92" mass="10783">MEEDPRPSLLPHPKEPINRPNGALYCLCFVSHLQQLQPKQHTEQTQKTTLNELDNFEMETALFPPPIHSTPHMKEDIQEYRLRGPDYPTYTI</sequence>
<protein>
    <submittedName>
        <fullName evidence="1">Uncharacterized protein</fullName>
    </submittedName>
</protein>
<gene>
    <name evidence="1" type="ORF">AEK19_MT0401</name>
</gene>
<name>A0A1Y0AYQ4_9LAMI</name>
<evidence type="ECO:0000313" key="1">
    <source>
        <dbReference type="EMBL" id="ART30278.1"/>
    </source>
</evidence>
<organism evidence="1">
    <name type="scientific">Utricularia reniformis</name>
    <dbReference type="NCBI Taxonomy" id="192314"/>
    <lineage>
        <taxon>Eukaryota</taxon>
        <taxon>Viridiplantae</taxon>
        <taxon>Streptophyta</taxon>
        <taxon>Embryophyta</taxon>
        <taxon>Tracheophyta</taxon>
        <taxon>Spermatophyta</taxon>
        <taxon>Magnoliopsida</taxon>
        <taxon>eudicotyledons</taxon>
        <taxon>Gunneridae</taxon>
        <taxon>Pentapetalae</taxon>
        <taxon>asterids</taxon>
        <taxon>lamiids</taxon>
        <taxon>Lamiales</taxon>
        <taxon>Lentibulariaceae</taxon>
        <taxon>Utricularia</taxon>
    </lineage>
</organism>